<feature type="domain" description="MvaI/BcnI restriction endonuclease" evidence="1">
    <location>
        <begin position="158"/>
        <end position="396"/>
    </location>
</feature>
<dbReference type="Proteomes" id="UP000028030">
    <property type="component" value="Unassembled WGS sequence"/>
</dbReference>
<protein>
    <submittedName>
        <fullName evidence="2">LlaMI restriction endonuclease superfamily protein</fullName>
    </submittedName>
</protein>
<dbReference type="Pfam" id="PF15515">
    <property type="entry name" value="MvaI_BcnI"/>
    <property type="match status" value="1"/>
</dbReference>
<evidence type="ECO:0000259" key="1">
    <source>
        <dbReference type="Pfam" id="PF15515"/>
    </source>
</evidence>
<dbReference type="Gene3D" id="3.30.70.3570">
    <property type="entry name" value="MvaI/BcnI restriction endonuclease, recognition domain"/>
    <property type="match status" value="1"/>
</dbReference>
<dbReference type="InterPro" id="IPR029127">
    <property type="entry name" value="MvaI_BcnI"/>
</dbReference>
<organism evidence="2 3">
    <name type="scientific">Streptococcus mitis</name>
    <dbReference type="NCBI Taxonomy" id="28037"/>
    <lineage>
        <taxon>Bacteria</taxon>
        <taxon>Bacillati</taxon>
        <taxon>Bacillota</taxon>
        <taxon>Bacilli</taxon>
        <taxon>Lactobacillales</taxon>
        <taxon>Streptococcaceae</taxon>
        <taxon>Streptococcus</taxon>
        <taxon>Streptococcus mitis group</taxon>
    </lineage>
</organism>
<evidence type="ECO:0000313" key="3">
    <source>
        <dbReference type="Proteomes" id="UP000028030"/>
    </source>
</evidence>
<dbReference type="PATRIC" id="fig|28037.97.peg.364"/>
<dbReference type="InterPro" id="IPR043005">
    <property type="entry name" value="MvaI_BcnI_rec"/>
</dbReference>
<dbReference type="OrthoDB" id="9204522at2"/>
<gene>
    <name evidence="2" type="ORF">SK642_0413</name>
</gene>
<keyword evidence="2" id="KW-0255">Endonuclease</keyword>
<comment type="caution">
    <text evidence="2">The sequence shown here is derived from an EMBL/GenBank/DDBJ whole genome shotgun (WGS) entry which is preliminary data.</text>
</comment>
<keyword evidence="2" id="KW-0540">Nuclease</keyword>
<dbReference type="RefSeq" id="WP_033683156.1">
    <property type="nucleotide sequence ID" value="NZ_JPFW01000005.1"/>
</dbReference>
<keyword evidence="2" id="KW-0378">Hydrolase</keyword>
<proteinExistence type="predicted"/>
<dbReference type="EMBL" id="JPFW01000005">
    <property type="protein sequence ID" value="KEQ42131.1"/>
    <property type="molecule type" value="Genomic_DNA"/>
</dbReference>
<accession>A0A081QGQ8</accession>
<dbReference type="Gene3D" id="3.40.210.20">
    <property type="entry name" value="MvaI/BcnI restriction endonuclease, catalytic domain"/>
    <property type="match status" value="1"/>
</dbReference>
<reference evidence="2 3" key="1">
    <citation type="submission" date="2014-05" db="EMBL/GenBank/DDBJ databases">
        <authorList>
            <person name="Daugherty S.C."/>
            <person name="Tallon L.J."/>
            <person name="Sadzewicz L."/>
            <person name="Kilian M."/>
            <person name="Tettelin H."/>
        </authorList>
    </citation>
    <scope>NUCLEOTIDE SEQUENCE [LARGE SCALE GENOMIC DNA]</scope>
    <source>
        <strain evidence="2 3">SK642</strain>
    </source>
</reference>
<dbReference type="InterPro" id="IPR043004">
    <property type="entry name" value="MvaI_BcnI_cat"/>
</dbReference>
<name>A0A081QGQ8_STRMT</name>
<evidence type="ECO:0000313" key="2">
    <source>
        <dbReference type="EMBL" id="KEQ42131.1"/>
    </source>
</evidence>
<dbReference type="AlphaFoldDB" id="A0A081QGQ8"/>
<sequence length="406" mass="46582">MQFIPYDDELEVINAIHKYNSNDYTVIRLTQTMLSKSIIDANGFLRKLLLDNDLLDFEKLTDKVYLMANLVLEDQQHEVKISFYKANKRGDERFWISGLGEFIKSSQIHVNDLIYITVNNQKELTLFNVTHSIPQNSTIIELFGQDKVEDSLNRLIPQIKAIARQGFHNNSKGIGKIAPKDAGDTLESLLGIQTNNSQEADFEGIIELKSKSAKTLDTLFTLRPNFEGTPVAEFEPNDRSRVSAFARLYGYDSDKHLGYKSLYITIGSEENPQNNQGFYLEVNDRDNIVELRKQENKKSILAAFWTFKALEEELHKKHPATLWVKVESKMDDEVAQFKYIEAELTRSPQFMTFLSLIKSGAITYDWRGYTTLSGKYAGKNHGNAWRIKNKQRNLLFGSTEVIDLNI</sequence>
<dbReference type="GO" id="GO:0004519">
    <property type="term" value="F:endonuclease activity"/>
    <property type="evidence" value="ECO:0007669"/>
    <property type="project" value="UniProtKB-KW"/>
</dbReference>